<comment type="similarity">
    <text evidence="1">Belongs to the DprA/Smf family.</text>
</comment>
<evidence type="ECO:0000313" key="4">
    <source>
        <dbReference type="Proteomes" id="UP000053557"/>
    </source>
</evidence>
<proteinExistence type="inferred from homology"/>
<dbReference type="PANTHER" id="PTHR43022">
    <property type="entry name" value="PROTEIN SMF"/>
    <property type="match status" value="1"/>
</dbReference>
<name>A0A101XPB4_9BACL</name>
<sequence>MTDSADRMKELFFWLKLLAVQGIGIRRAFLIRDAFSSLDEADQATIEQWRHLCGSEKIAESLLRTFQVSHERLEARLTAQKVEFVIWSDPDYPPLFREIAAPPPFYFYQGKRLTDRHRIAIVGTRNCTSYGRHVAYETAFALSKAGTEVVSGLAQGIDGYAHRGAIAGGSPTIAVLGSGVHSIYPKEHRALAQQILERGGSVLSEHLPWVGPQKHHFPRRNRLISGLCRGVLVIEASVKSGALITARYALEDNRDVYAVPGNITSERSAGTNLLIMDGAAPMLHPSAAPLQVGSPLATPLMMDEKKNSKDSTSIADKMMMELQSGAKSVEVLCDALSLSSEMAAVHLLSLELNGKIRKRPDGRYEWQTN</sequence>
<dbReference type="InterPro" id="IPR010994">
    <property type="entry name" value="RuvA_2-like"/>
</dbReference>
<dbReference type="AlphaFoldDB" id="A0A101XPB4"/>
<dbReference type="Proteomes" id="UP000053557">
    <property type="component" value="Unassembled WGS sequence"/>
</dbReference>
<feature type="domain" description="Smf/DprA SLOG" evidence="2">
    <location>
        <begin position="84"/>
        <end position="283"/>
    </location>
</feature>
<dbReference type="RefSeq" id="WP_067718588.1">
    <property type="nucleotide sequence ID" value="NZ_LPVJ01000060.1"/>
</dbReference>
<dbReference type="InterPro" id="IPR057666">
    <property type="entry name" value="DrpA_SLOG"/>
</dbReference>
<evidence type="ECO:0000313" key="3">
    <source>
        <dbReference type="EMBL" id="KUO95080.1"/>
    </source>
</evidence>
<evidence type="ECO:0000256" key="1">
    <source>
        <dbReference type="ARBA" id="ARBA00006525"/>
    </source>
</evidence>
<dbReference type="SUPFAM" id="SSF102405">
    <property type="entry name" value="MCP/YpsA-like"/>
    <property type="match status" value="1"/>
</dbReference>
<dbReference type="OrthoDB" id="9785707at2"/>
<gene>
    <name evidence="3" type="ORF">ATW55_11435</name>
</gene>
<dbReference type="PANTHER" id="PTHR43022:SF1">
    <property type="entry name" value="PROTEIN SMF"/>
    <property type="match status" value="1"/>
</dbReference>
<protein>
    <recommendedName>
        <fullName evidence="2">Smf/DprA SLOG domain-containing protein</fullName>
    </recommendedName>
</protein>
<dbReference type="Pfam" id="PF02481">
    <property type="entry name" value="DNA_processg_A"/>
    <property type="match status" value="1"/>
</dbReference>
<keyword evidence="4" id="KW-1185">Reference proteome</keyword>
<accession>A0A101XPB4</accession>
<reference evidence="3 4" key="1">
    <citation type="submission" date="2015-12" db="EMBL/GenBank/DDBJ databases">
        <title>Draft genome sequence of Acidibacillus ferrooxidans ITV001, isolated from a chalcopyrite acid mine drainage site in Brazil.</title>
        <authorList>
            <person name="Dall'Agnol H."/>
            <person name="Nancucheo I."/>
            <person name="Johnson B."/>
            <person name="Oliveira R."/>
            <person name="Leite L."/>
            <person name="Pylro V."/>
            <person name="Nunes G.L."/>
            <person name="Tzotzos G."/>
            <person name="Fernandes G.R."/>
            <person name="Dutra J."/>
            <person name="Orellana S.C."/>
            <person name="Oliveira G."/>
        </authorList>
    </citation>
    <scope>NUCLEOTIDE SEQUENCE [LARGE SCALE GENOMIC DNA]</scope>
    <source>
        <strain evidence="4">ITV01</strain>
    </source>
</reference>
<dbReference type="NCBIfam" id="TIGR00732">
    <property type="entry name" value="dprA"/>
    <property type="match status" value="1"/>
</dbReference>
<organism evidence="3 4">
    <name type="scientific">Ferroacidibacillus organovorans</name>
    <dbReference type="NCBI Taxonomy" id="1765683"/>
    <lineage>
        <taxon>Bacteria</taxon>
        <taxon>Bacillati</taxon>
        <taxon>Bacillota</taxon>
        <taxon>Bacilli</taxon>
        <taxon>Bacillales</taxon>
        <taxon>Alicyclobacillaceae</taxon>
        <taxon>Ferroacidibacillus</taxon>
    </lineage>
</organism>
<dbReference type="EMBL" id="LPVJ01000060">
    <property type="protein sequence ID" value="KUO95080.1"/>
    <property type="molecule type" value="Genomic_DNA"/>
</dbReference>
<dbReference type="GO" id="GO:0009294">
    <property type="term" value="P:DNA-mediated transformation"/>
    <property type="evidence" value="ECO:0007669"/>
    <property type="project" value="InterPro"/>
</dbReference>
<comment type="caution">
    <text evidence="3">The sequence shown here is derived from an EMBL/GenBank/DDBJ whole genome shotgun (WGS) entry which is preliminary data.</text>
</comment>
<dbReference type="Gene3D" id="3.40.50.450">
    <property type="match status" value="1"/>
</dbReference>
<dbReference type="InterPro" id="IPR003488">
    <property type="entry name" value="DprA"/>
</dbReference>
<dbReference type="SUPFAM" id="SSF47781">
    <property type="entry name" value="RuvA domain 2-like"/>
    <property type="match status" value="1"/>
</dbReference>
<evidence type="ECO:0000259" key="2">
    <source>
        <dbReference type="Pfam" id="PF02481"/>
    </source>
</evidence>